<comment type="subcellular location">
    <subcellularLocation>
        <location evidence="1">Periplasm</location>
    </subcellularLocation>
</comment>
<evidence type="ECO:0000256" key="6">
    <source>
        <dbReference type="SAM" id="SignalP"/>
    </source>
</evidence>
<gene>
    <name evidence="8" type="primary">opgG1</name>
    <name evidence="8" type="ORF">GCM10011487_34700</name>
</gene>
<protein>
    <submittedName>
        <fullName evidence="8">Glucans biosynthesis protein G 1</fullName>
    </submittedName>
</protein>
<dbReference type="InterPro" id="IPR007444">
    <property type="entry name" value="Glucan_biosyn_MdoG_C"/>
</dbReference>
<dbReference type="InterPro" id="IPR014718">
    <property type="entry name" value="GH-type_carb-bd"/>
</dbReference>
<organism evidence="8 9">
    <name type="scientific">Steroidobacter agaridevorans</name>
    <dbReference type="NCBI Taxonomy" id="2695856"/>
    <lineage>
        <taxon>Bacteria</taxon>
        <taxon>Pseudomonadati</taxon>
        <taxon>Pseudomonadota</taxon>
        <taxon>Gammaproteobacteria</taxon>
        <taxon>Steroidobacterales</taxon>
        <taxon>Steroidobacteraceae</taxon>
        <taxon>Steroidobacter</taxon>
    </lineage>
</organism>
<dbReference type="Proteomes" id="UP000445000">
    <property type="component" value="Unassembled WGS sequence"/>
</dbReference>
<name>A0A829YE03_9GAMM</name>
<evidence type="ECO:0000256" key="4">
    <source>
        <dbReference type="ARBA" id="ARBA00022729"/>
    </source>
</evidence>
<dbReference type="GO" id="GO:0030246">
    <property type="term" value="F:carbohydrate binding"/>
    <property type="evidence" value="ECO:0007669"/>
    <property type="project" value="InterPro"/>
</dbReference>
<dbReference type="InterPro" id="IPR014756">
    <property type="entry name" value="Ig_E-set"/>
</dbReference>
<dbReference type="GO" id="GO:0030288">
    <property type="term" value="C:outer membrane-bounded periplasmic space"/>
    <property type="evidence" value="ECO:0007669"/>
    <property type="project" value="TreeGrafter"/>
</dbReference>
<dbReference type="RefSeq" id="WP_161813118.1">
    <property type="nucleotide sequence ID" value="NZ_BLJN01000003.1"/>
</dbReference>
<dbReference type="SUPFAM" id="SSF81296">
    <property type="entry name" value="E set domains"/>
    <property type="match status" value="1"/>
</dbReference>
<dbReference type="InterPro" id="IPR013783">
    <property type="entry name" value="Ig-like_fold"/>
</dbReference>
<comment type="pathway">
    <text evidence="2">Glycan metabolism; osmoregulated periplasmic glucan (OPG) biosynthesis.</text>
</comment>
<evidence type="ECO:0000256" key="1">
    <source>
        <dbReference type="ARBA" id="ARBA00004418"/>
    </source>
</evidence>
<dbReference type="InterPro" id="IPR011013">
    <property type="entry name" value="Gal_mutarotase_sf_dom"/>
</dbReference>
<keyword evidence="4 6" id="KW-0732">Signal</keyword>
<comment type="caution">
    <text evidence="8">The sequence shown here is derived from an EMBL/GenBank/DDBJ whole genome shotgun (WGS) entry which is preliminary data.</text>
</comment>
<evidence type="ECO:0000256" key="3">
    <source>
        <dbReference type="ARBA" id="ARBA00009284"/>
    </source>
</evidence>
<dbReference type="PANTHER" id="PTHR30504">
    <property type="entry name" value="GLUCANS BIOSYNTHESIS PROTEIN"/>
    <property type="match status" value="1"/>
</dbReference>
<comment type="similarity">
    <text evidence="3">Belongs to the OpgD/OpgG family.</text>
</comment>
<evidence type="ECO:0000313" key="8">
    <source>
        <dbReference type="EMBL" id="GFE81470.1"/>
    </source>
</evidence>
<dbReference type="AlphaFoldDB" id="A0A829YE03"/>
<dbReference type="FunFam" id="2.70.98.10:FF:000001">
    <property type="entry name" value="Glucans biosynthesis protein G"/>
    <property type="match status" value="1"/>
</dbReference>
<evidence type="ECO:0000256" key="2">
    <source>
        <dbReference type="ARBA" id="ARBA00005001"/>
    </source>
</evidence>
<dbReference type="Gene3D" id="2.70.98.10">
    <property type="match status" value="1"/>
</dbReference>
<dbReference type="PIRSF" id="PIRSF006281">
    <property type="entry name" value="MdoG"/>
    <property type="match status" value="1"/>
</dbReference>
<dbReference type="Gene3D" id="2.60.40.10">
    <property type="entry name" value="Immunoglobulins"/>
    <property type="match status" value="1"/>
</dbReference>
<dbReference type="GO" id="GO:0003824">
    <property type="term" value="F:catalytic activity"/>
    <property type="evidence" value="ECO:0007669"/>
    <property type="project" value="InterPro"/>
</dbReference>
<feature type="domain" description="Glucan biosynthesis periplasmic MdoG C-terminal" evidence="7">
    <location>
        <begin position="36"/>
        <end position="503"/>
    </location>
</feature>
<sequence>MRRYWLLMLAITFSCVAGAASVKPAVEGARNARYKFTPNTVVDLAKRTAAAAYVPRRLEGNSALQQLSYDQYRDIRFKPEMALWRNEQVPFRVELLPAGFLFQTPVKVSAVESGMASDLTGTPNMFVLGPHVAKQLANHTLPLSGFRVRTLLNSRSVWDEFMVFQGASYFRAVPRGGQYGLSARGLAIRTAHPAGEEFPAFTQFWIERPGANSSGIVVHALLDSPSTTGAYRFSIQPGTETVMDVDVTLFPRVDLDNIGLAPLTSMFLFDESERTRIDDFRDEVHDSDGLQVVTASGERLWRPLRNPTELQTSAFTAEAPRAFGLVQRSRRISDYRDFEAKYELRPSAWIEPTSDWGKGSVDLIEIPTENETNDNVVAFFRPHYTVPAGKPWHISYRMRWNNTPRITPSLGRATATRTGPTIDGKRRIFVIDFAGAGRNIEDLKLDVGASAGKLSHPMLQQNPLTKGVRASFELDPAGSNLVELRLRLLRANRPITETWLYRWTAS</sequence>
<keyword evidence="5" id="KW-0574">Periplasm</keyword>
<evidence type="ECO:0000256" key="5">
    <source>
        <dbReference type="ARBA" id="ARBA00022764"/>
    </source>
</evidence>
<dbReference type="GO" id="GO:0051274">
    <property type="term" value="P:beta-glucan biosynthetic process"/>
    <property type="evidence" value="ECO:0007669"/>
    <property type="project" value="TreeGrafter"/>
</dbReference>
<evidence type="ECO:0000313" key="9">
    <source>
        <dbReference type="Proteomes" id="UP000445000"/>
    </source>
</evidence>
<proteinExistence type="inferred from homology"/>
<accession>A0A829YE03</accession>
<dbReference type="Pfam" id="PF04349">
    <property type="entry name" value="MdoG"/>
    <property type="match status" value="1"/>
</dbReference>
<reference evidence="9" key="1">
    <citation type="submission" date="2020-01" db="EMBL/GenBank/DDBJ databases">
        <title>'Steroidobacter agaridevorans' sp. nov., agar-degrading bacteria isolated from rhizosphere soils.</title>
        <authorList>
            <person name="Ikenaga M."/>
            <person name="Kataoka M."/>
            <person name="Murouchi A."/>
            <person name="Katsuragi S."/>
            <person name="Sakai M."/>
        </authorList>
    </citation>
    <scope>NUCLEOTIDE SEQUENCE [LARGE SCALE GENOMIC DNA]</scope>
    <source>
        <strain evidence="9">YU21-B</strain>
    </source>
</reference>
<feature type="chain" id="PRO_5032293175" evidence="6">
    <location>
        <begin position="20"/>
        <end position="506"/>
    </location>
</feature>
<dbReference type="InterPro" id="IPR014438">
    <property type="entry name" value="Glucan_biosyn_MdoG/MdoD"/>
</dbReference>
<keyword evidence="9" id="KW-1185">Reference proteome</keyword>
<dbReference type="EMBL" id="BLJN01000003">
    <property type="protein sequence ID" value="GFE81470.1"/>
    <property type="molecule type" value="Genomic_DNA"/>
</dbReference>
<evidence type="ECO:0000259" key="7">
    <source>
        <dbReference type="Pfam" id="PF04349"/>
    </source>
</evidence>
<dbReference type="SUPFAM" id="SSF74650">
    <property type="entry name" value="Galactose mutarotase-like"/>
    <property type="match status" value="1"/>
</dbReference>
<dbReference type="PANTHER" id="PTHR30504:SF2">
    <property type="entry name" value="GLUCANS BIOSYNTHESIS PROTEIN G"/>
    <property type="match status" value="1"/>
</dbReference>
<dbReference type="UniPathway" id="UPA00637"/>
<dbReference type="PROSITE" id="PS51257">
    <property type="entry name" value="PROKAR_LIPOPROTEIN"/>
    <property type="match status" value="1"/>
</dbReference>
<feature type="signal peptide" evidence="6">
    <location>
        <begin position="1"/>
        <end position="19"/>
    </location>
</feature>